<dbReference type="EMBL" id="JARKHS020009551">
    <property type="protein sequence ID" value="KAK8779683.1"/>
    <property type="molecule type" value="Genomic_DNA"/>
</dbReference>
<evidence type="ECO:0000313" key="1">
    <source>
        <dbReference type="EMBL" id="KAK8779683.1"/>
    </source>
</evidence>
<proteinExistence type="predicted"/>
<evidence type="ECO:0000313" key="2">
    <source>
        <dbReference type="Proteomes" id="UP001321473"/>
    </source>
</evidence>
<name>A0AAQ4EZ22_AMBAM</name>
<keyword evidence="2" id="KW-1185">Reference proteome</keyword>
<sequence>MLNAGLQRNEVVNFIAIKPFYLSSQLRFYMNVMEDLKLLDIHLVIILTITSEDSGLVLPSSASNRNCLPLTNETSIEQAVNLISRVSQPPFNFTVTLSMRMDFFEDVSIAALGRNSLVQTTCSSHRGLRYAEQCEAQLYRHDPTGSMIVYIGSDGCAFAKAGAATNAVVSFDTPRTIAYKMTRAYNMLGLAQTATHIMGWSVYNFSVGLGPPACNGGRDRINEILRVLSAN</sequence>
<organism evidence="1 2">
    <name type="scientific">Amblyomma americanum</name>
    <name type="common">Lone star tick</name>
    <dbReference type="NCBI Taxonomy" id="6943"/>
    <lineage>
        <taxon>Eukaryota</taxon>
        <taxon>Metazoa</taxon>
        <taxon>Ecdysozoa</taxon>
        <taxon>Arthropoda</taxon>
        <taxon>Chelicerata</taxon>
        <taxon>Arachnida</taxon>
        <taxon>Acari</taxon>
        <taxon>Parasitiformes</taxon>
        <taxon>Ixodida</taxon>
        <taxon>Ixodoidea</taxon>
        <taxon>Ixodidae</taxon>
        <taxon>Amblyomminae</taxon>
        <taxon>Amblyomma</taxon>
    </lineage>
</organism>
<protein>
    <submittedName>
        <fullName evidence="1">Uncharacterized protein</fullName>
    </submittedName>
</protein>
<dbReference type="Proteomes" id="UP001321473">
    <property type="component" value="Unassembled WGS sequence"/>
</dbReference>
<comment type="caution">
    <text evidence="1">The sequence shown here is derived from an EMBL/GenBank/DDBJ whole genome shotgun (WGS) entry which is preliminary data.</text>
</comment>
<gene>
    <name evidence="1" type="ORF">V5799_018976</name>
</gene>
<accession>A0AAQ4EZ22</accession>
<reference evidence="1 2" key="1">
    <citation type="journal article" date="2023" name="Arcadia Sci">
        <title>De novo assembly of a long-read Amblyomma americanum tick genome.</title>
        <authorList>
            <person name="Chou S."/>
            <person name="Poskanzer K.E."/>
            <person name="Rollins M."/>
            <person name="Thuy-Boun P.S."/>
        </authorList>
    </citation>
    <scope>NUCLEOTIDE SEQUENCE [LARGE SCALE GENOMIC DNA]</scope>
    <source>
        <strain evidence="1">F_SG_1</strain>
        <tissue evidence="1">Salivary glands</tissue>
    </source>
</reference>
<dbReference type="AlphaFoldDB" id="A0AAQ4EZ22"/>